<dbReference type="Gene3D" id="3.60.10.10">
    <property type="entry name" value="Endonuclease/exonuclease/phosphatase"/>
    <property type="match status" value="1"/>
</dbReference>
<sequence>MNRRRQILRWIPAGVLIALALASLFLPTTALVFAQLIAMRSLLALGAVLTGVAFLVAAGGLWCRARRRPARPGERSLRAGLRTGVVGLVLLLVAGAHGGVLLARGVRESPVNADGTSAIGVLSLNTEREGADIETVAGLADDAGVDVVVLPETTQRYGQQLAEALKEASSAKGGETFAVFSASGIPPGLAEQGVDVESDPAYSTTVLVSSRLGEYRQVQGPTDTGFGAVRLEPADGDGPVIVGAHTYPPVPGAMAWWRSSVAGVTSLCSRPPGGLIVAGDLNATRDHAPLRDLGGCASAGEQAGIGGLATWPSATGTSWLGATIDHVLVDDGAWRGSGGRVVTVSGTDHRAVVVRLVADAS</sequence>
<organism evidence="2 3">
    <name type="scientific">Actinomyces viscosus</name>
    <dbReference type="NCBI Taxonomy" id="1656"/>
    <lineage>
        <taxon>Bacteria</taxon>
        <taxon>Bacillati</taxon>
        <taxon>Actinomycetota</taxon>
        <taxon>Actinomycetes</taxon>
        <taxon>Actinomycetales</taxon>
        <taxon>Actinomycetaceae</taxon>
        <taxon>Actinomyces</taxon>
    </lineage>
</organism>
<accession>A0A448PM18</accession>
<dbReference type="InterPro" id="IPR036691">
    <property type="entry name" value="Endo/exonu/phosph_ase_sf"/>
</dbReference>
<dbReference type="OrthoDB" id="2340043at2"/>
<dbReference type="Pfam" id="PF03372">
    <property type="entry name" value="Exo_endo_phos"/>
    <property type="match status" value="1"/>
</dbReference>
<dbReference type="EMBL" id="LR134477">
    <property type="protein sequence ID" value="VEI16864.1"/>
    <property type="molecule type" value="Genomic_DNA"/>
</dbReference>
<protein>
    <submittedName>
        <fullName evidence="2">Uncharacterized protein conserved in bacteria</fullName>
    </submittedName>
</protein>
<evidence type="ECO:0000313" key="2">
    <source>
        <dbReference type="EMBL" id="VEI16864.1"/>
    </source>
</evidence>
<dbReference type="AlphaFoldDB" id="A0A448PM18"/>
<dbReference type="RefSeq" id="WP_126414383.1">
    <property type="nucleotide sequence ID" value="NZ_JASPER010000035.1"/>
</dbReference>
<feature type="domain" description="Endonuclease/exonuclease/phosphatase" evidence="1">
    <location>
        <begin position="123"/>
        <end position="349"/>
    </location>
</feature>
<name>A0A448PM18_ACTVI</name>
<evidence type="ECO:0000313" key="3">
    <source>
        <dbReference type="Proteomes" id="UP000268658"/>
    </source>
</evidence>
<dbReference type="GO" id="GO:0003824">
    <property type="term" value="F:catalytic activity"/>
    <property type="evidence" value="ECO:0007669"/>
    <property type="project" value="InterPro"/>
</dbReference>
<dbReference type="KEGG" id="avc:NCTC10951_01898"/>
<evidence type="ECO:0000259" key="1">
    <source>
        <dbReference type="Pfam" id="PF03372"/>
    </source>
</evidence>
<proteinExistence type="predicted"/>
<reference evidence="2 3" key="1">
    <citation type="submission" date="2018-12" db="EMBL/GenBank/DDBJ databases">
        <authorList>
            <consortium name="Pathogen Informatics"/>
        </authorList>
    </citation>
    <scope>NUCLEOTIDE SEQUENCE [LARGE SCALE GENOMIC DNA]</scope>
    <source>
        <strain evidence="2 3">NCTC10951</strain>
    </source>
</reference>
<dbReference type="InterPro" id="IPR005135">
    <property type="entry name" value="Endo/exonuclease/phosphatase"/>
</dbReference>
<gene>
    <name evidence="2" type="ORF">NCTC10951_01898</name>
</gene>
<dbReference type="SUPFAM" id="SSF56219">
    <property type="entry name" value="DNase I-like"/>
    <property type="match status" value="1"/>
</dbReference>
<dbReference type="Proteomes" id="UP000268658">
    <property type="component" value="Chromosome"/>
</dbReference>